<dbReference type="FunFam" id="3.20.20.10:FF:000005">
    <property type="entry name" value="Ornithine decarboxylase"/>
    <property type="match status" value="1"/>
</dbReference>
<comment type="subunit">
    <text evidence="7">Homodimer. Only the dimer is catalytically active, as the active sites are constructed of residues from both monomers.</text>
</comment>
<comment type="similarity">
    <text evidence="2 10">Belongs to the Orn/Lys/Arg decarboxylase class-II family.</text>
</comment>
<protein>
    <recommendedName>
        <fullName evidence="6">ornithine decarboxylase</fullName>
        <ecNumber evidence="6">4.1.1.17</ecNumber>
    </recommendedName>
</protein>
<dbReference type="Gene3D" id="3.20.20.10">
    <property type="entry name" value="Alanine racemase"/>
    <property type="match status" value="1"/>
</dbReference>
<feature type="domain" description="Orn/DAP/Arg decarboxylase 2 N-terminal" evidence="12">
    <location>
        <begin position="60"/>
        <end position="292"/>
    </location>
</feature>
<dbReference type="PROSITE" id="PS00878">
    <property type="entry name" value="ODR_DC_2_1"/>
    <property type="match status" value="1"/>
</dbReference>
<dbReference type="AlphaFoldDB" id="A0A2C9UMT9"/>
<dbReference type="GO" id="GO:0005737">
    <property type="term" value="C:cytoplasm"/>
    <property type="evidence" value="ECO:0000318"/>
    <property type="project" value="GO_Central"/>
</dbReference>
<dbReference type="EC" id="4.1.1.17" evidence="6"/>
<dbReference type="InterPro" id="IPR029066">
    <property type="entry name" value="PLP-binding_barrel"/>
</dbReference>
<evidence type="ECO:0000256" key="4">
    <source>
        <dbReference type="ARBA" id="ARBA00023239"/>
    </source>
</evidence>
<dbReference type="Proteomes" id="UP000091857">
    <property type="component" value="Chromosome 13"/>
</dbReference>
<feature type="active site" description="Proton donor" evidence="9">
    <location>
        <position position="365"/>
    </location>
</feature>
<dbReference type="OrthoDB" id="5034579at2759"/>
<dbReference type="InterPro" id="IPR022644">
    <property type="entry name" value="De-COase2_N"/>
</dbReference>
<reference evidence="14" key="1">
    <citation type="journal article" date="2016" name="Nat. Biotechnol.">
        <title>Sequencing wild and cultivated cassava and related species reveals extensive interspecific hybridization and genetic diversity.</title>
        <authorList>
            <person name="Bredeson J.V."/>
            <person name="Lyons J.B."/>
            <person name="Prochnik S.E."/>
            <person name="Wu G.A."/>
            <person name="Ha C.M."/>
            <person name="Edsinger-Gonzales E."/>
            <person name="Grimwood J."/>
            <person name="Schmutz J."/>
            <person name="Rabbi I.Y."/>
            <person name="Egesi C."/>
            <person name="Nauluvula P."/>
            <person name="Lebot V."/>
            <person name="Ndunguru J."/>
            <person name="Mkamilo G."/>
            <person name="Bart R.S."/>
            <person name="Setter T.L."/>
            <person name="Gleadow R.M."/>
            <person name="Kulakow P."/>
            <person name="Ferguson M.E."/>
            <person name="Rounsley S."/>
            <person name="Rokhsar D.S."/>
        </authorList>
    </citation>
    <scope>NUCLEOTIDE SEQUENCE [LARGE SCALE GENOMIC DNA]</scope>
    <source>
        <strain evidence="14">cv. AM560-2</strain>
    </source>
</reference>
<dbReference type="Gramene" id="Manes.13G003000.1.v8.1">
    <property type="protein sequence ID" value="Manes.13G003000.1.v8.1.CDS.1"/>
    <property type="gene ID" value="Manes.13G003000.v8.1"/>
</dbReference>
<dbReference type="Pfam" id="PF00278">
    <property type="entry name" value="Orn_DAP_Arg_deC"/>
    <property type="match status" value="1"/>
</dbReference>
<keyword evidence="3 9" id="KW-0663">Pyridoxal phosphate</keyword>
<dbReference type="OMA" id="FNGLYEM"/>
<evidence type="ECO:0000259" key="11">
    <source>
        <dbReference type="Pfam" id="PF00278"/>
    </source>
</evidence>
<dbReference type="EMBL" id="CM004399">
    <property type="protein sequence ID" value="OAY32248.1"/>
    <property type="molecule type" value="Genomic_DNA"/>
</dbReference>
<dbReference type="PANTHER" id="PTHR11482:SF6">
    <property type="entry name" value="ORNITHINE DECARBOXYLASE 1-RELATED"/>
    <property type="match status" value="1"/>
</dbReference>
<keyword evidence="14" id="KW-1185">Reference proteome</keyword>
<evidence type="ECO:0000256" key="2">
    <source>
        <dbReference type="ARBA" id="ARBA00008872"/>
    </source>
</evidence>
<dbReference type="InterPro" id="IPR009006">
    <property type="entry name" value="Ala_racemase/Decarboxylase_C"/>
</dbReference>
<proteinExistence type="inferred from homology"/>
<feature type="modified residue" description="N6-(pyridoxal phosphate)lysine" evidence="9">
    <location>
        <position position="79"/>
    </location>
</feature>
<dbReference type="PRINTS" id="PR01182">
    <property type="entry name" value="ORNDCRBXLASE"/>
</dbReference>
<comment type="caution">
    <text evidence="13">The sequence shown here is derived from an EMBL/GenBank/DDBJ whole genome shotgun (WGS) entry which is preliminary data.</text>
</comment>
<evidence type="ECO:0000256" key="5">
    <source>
        <dbReference type="ARBA" id="ARBA00034115"/>
    </source>
</evidence>
<dbReference type="SUPFAM" id="SSF51419">
    <property type="entry name" value="PLP-binding barrel"/>
    <property type="match status" value="1"/>
</dbReference>
<comment type="cofactor">
    <cofactor evidence="1 9">
        <name>pyridoxal 5'-phosphate</name>
        <dbReference type="ChEBI" id="CHEBI:597326"/>
    </cofactor>
</comment>
<dbReference type="STRING" id="3983.A0A2C9UMT9"/>
<gene>
    <name evidence="13" type="ORF">MANES_13G003000v8</name>
</gene>
<evidence type="ECO:0000256" key="1">
    <source>
        <dbReference type="ARBA" id="ARBA00001933"/>
    </source>
</evidence>
<evidence type="ECO:0000313" key="13">
    <source>
        <dbReference type="EMBL" id="OAY32248.1"/>
    </source>
</evidence>
<evidence type="ECO:0000256" key="8">
    <source>
        <dbReference type="ARBA" id="ARBA00049127"/>
    </source>
</evidence>
<dbReference type="SUPFAM" id="SSF50621">
    <property type="entry name" value="Alanine racemase C-terminal domain-like"/>
    <property type="match status" value="1"/>
</dbReference>
<evidence type="ECO:0000256" key="7">
    <source>
        <dbReference type="ARBA" id="ARBA00046672"/>
    </source>
</evidence>
<keyword evidence="4" id="KW-0456">Lyase</keyword>
<evidence type="ECO:0000256" key="10">
    <source>
        <dbReference type="RuleBase" id="RU003737"/>
    </source>
</evidence>
<evidence type="ECO:0000259" key="12">
    <source>
        <dbReference type="Pfam" id="PF02784"/>
    </source>
</evidence>
<name>A0A2C9UMT9_MANES</name>
<dbReference type="InterPro" id="IPR000183">
    <property type="entry name" value="Orn/DAP/Arg_de-COase"/>
</dbReference>
<accession>A0A2C9UMT9</accession>
<feature type="domain" description="Orn/DAP/Arg decarboxylase 2 C-terminal" evidence="11">
    <location>
        <begin position="50"/>
        <end position="392"/>
    </location>
</feature>
<dbReference type="PANTHER" id="PTHR11482">
    <property type="entry name" value="ARGININE/DIAMINOPIMELATE/ORNITHINE DECARBOXYLASE"/>
    <property type="match status" value="1"/>
</dbReference>
<dbReference type="GO" id="GO:0004586">
    <property type="term" value="F:ornithine decarboxylase activity"/>
    <property type="evidence" value="ECO:0000318"/>
    <property type="project" value="GO_Central"/>
</dbReference>
<dbReference type="CDD" id="cd00622">
    <property type="entry name" value="PLPDE_III_ODC"/>
    <property type="match status" value="1"/>
</dbReference>
<dbReference type="UniPathway" id="UPA00535">
    <property type="reaction ID" value="UER00288"/>
</dbReference>
<dbReference type="PRINTS" id="PR01179">
    <property type="entry name" value="ODADCRBXLASE"/>
</dbReference>
<comment type="pathway">
    <text evidence="5">Amine and polyamine biosynthesis; putrescine biosynthesis via L-ornithine pathway; putrescine from L-ornithine: step 1/1.</text>
</comment>
<dbReference type="GO" id="GO:0033387">
    <property type="term" value="P:putrescine biosynthetic process from arginine, via ornithine"/>
    <property type="evidence" value="ECO:0000318"/>
    <property type="project" value="GO_Central"/>
</dbReference>
<dbReference type="InterPro" id="IPR022653">
    <property type="entry name" value="De-COase2_pyr-phos_BS"/>
</dbReference>
<dbReference type="Pfam" id="PF02784">
    <property type="entry name" value="Orn_Arg_deC_N"/>
    <property type="match status" value="1"/>
</dbReference>
<evidence type="ECO:0000256" key="6">
    <source>
        <dbReference type="ARBA" id="ARBA00034138"/>
    </source>
</evidence>
<evidence type="ECO:0000256" key="9">
    <source>
        <dbReference type="PIRSR" id="PIRSR600183-50"/>
    </source>
</evidence>
<organism evidence="13 14">
    <name type="scientific">Manihot esculenta</name>
    <name type="common">Cassava</name>
    <name type="synonym">Jatropha manihot</name>
    <dbReference type="NCBI Taxonomy" id="3983"/>
    <lineage>
        <taxon>Eukaryota</taxon>
        <taxon>Viridiplantae</taxon>
        <taxon>Streptophyta</taxon>
        <taxon>Embryophyta</taxon>
        <taxon>Tracheophyta</taxon>
        <taxon>Spermatophyta</taxon>
        <taxon>Magnoliopsida</taxon>
        <taxon>eudicotyledons</taxon>
        <taxon>Gunneridae</taxon>
        <taxon>Pentapetalae</taxon>
        <taxon>rosids</taxon>
        <taxon>fabids</taxon>
        <taxon>Malpighiales</taxon>
        <taxon>Euphorbiaceae</taxon>
        <taxon>Crotonoideae</taxon>
        <taxon>Manihoteae</taxon>
        <taxon>Manihot</taxon>
    </lineage>
</organism>
<evidence type="ECO:0000256" key="3">
    <source>
        <dbReference type="ARBA" id="ARBA00022898"/>
    </source>
</evidence>
<comment type="catalytic activity">
    <reaction evidence="8">
        <text>L-ornithine + H(+) = putrescine + CO2</text>
        <dbReference type="Rhea" id="RHEA:22964"/>
        <dbReference type="ChEBI" id="CHEBI:15378"/>
        <dbReference type="ChEBI" id="CHEBI:16526"/>
        <dbReference type="ChEBI" id="CHEBI:46911"/>
        <dbReference type="ChEBI" id="CHEBI:326268"/>
        <dbReference type="EC" id="4.1.1.17"/>
    </reaction>
</comment>
<sequence>MSLNPVSAKDLKVISEVSRVKSQDIATLPRDALTNFIRSINENQQETEPFYVLDLRVVIGLMEKWNQSLPNVKPFYAVKCNCEAAILVALATLGANFDCGSKAEIETILGLGYSPGRILYANPCKAISHIKYAAKVGVNLTTFDSKEEVNKIKKWHPHCRLLLRLKVPNDDHLKMISSRSINEKFGAFPDEIGPLLQHAHQAGLQVLGVSFHVGYKASEAKIFRTAISAARFVFSAAAELKMPPMHILNIGRGFRDIPLFDEIAKTVNDSIQEYFPDEKSVSVIAEPGRFFVETAFTMVTNVIGKRVIRGEAIQYWIDDGIYGSFNLAVYDRSSMILKPLLLQSEDGDCAGSEAAASSTIFGPTCDALDIVVSDCKLVELQVGDLVVFYNMGAYTTSPATKFNGFNRFAMPTYLAYTTPN</sequence>
<dbReference type="Gene3D" id="2.40.37.10">
    <property type="entry name" value="Lyase, Ornithine Decarboxylase, Chain A, domain 1"/>
    <property type="match status" value="1"/>
</dbReference>
<dbReference type="InterPro" id="IPR022643">
    <property type="entry name" value="De-COase2_C"/>
</dbReference>
<evidence type="ECO:0000313" key="14">
    <source>
        <dbReference type="Proteomes" id="UP000091857"/>
    </source>
</evidence>
<dbReference type="InterPro" id="IPR002433">
    <property type="entry name" value="Orn_de-COase"/>
</dbReference>